<organism evidence="6 7">
    <name type="scientific">Jannaschia faecimaris</name>
    <dbReference type="NCBI Taxonomy" id="1244108"/>
    <lineage>
        <taxon>Bacteria</taxon>
        <taxon>Pseudomonadati</taxon>
        <taxon>Pseudomonadota</taxon>
        <taxon>Alphaproteobacteria</taxon>
        <taxon>Rhodobacterales</taxon>
        <taxon>Roseobacteraceae</taxon>
        <taxon>Jannaschia</taxon>
    </lineage>
</organism>
<dbReference type="InterPro" id="IPR010016">
    <property type="entry name" value="PxpB"/>
</dbReference>
<evidence type="ECO:0000259" key="5">
    <source>
        <dbReference type="SMART" id="SM00796"/>
    </source>
</evidence>
<feature type="compositionally biased region" description="Basic and acidic residues" evidence="4">
    <location>
        <begin position="221"/>
        <end position="232"/>
    </location>
</feature>
<keyword evidence="3" id="KW-0067">ATP-binding</keyword>
<keyword evidence="7" id="KW-1185">Reference proteome</keyword>
<evidence type="ECO:0000256" key="1">
    <source>
        <dbReference type="ARBA" id="ARBA00022741"/>
    </source>
</evidence>
<evidence type="ECO:0000256" key="2">
    <source>
        <dbReference type="ARBA" id="ARBA00022801"/>
    </source>
</evidence>
<feature type="region of interest" description="Disordered" evidence="4">
    <location>
        <begin position="221"/>
        <end position="240"/>
    </location>
</feature>
<dbReference type="STRING" id="1244108.SAMN05444004_106163"/>
<dbReference type="Proteomes" id="UP000198914">
    <property type="component" value="Unassembled WGS sequence"/>
</dbReference>
<evidence type="ECO:0000313" key="6">
    <source>
        <dbReference type="EMBL" id="SDZ13387.1"/>
    </source>
</evidence>
<name>A0A1H3QJ61_9RHOB</name>
<dbReference type="PANTHER" id="PTHR34698">
    <property type="entry name" value="5-OXOPROLINASE SUBUNIT B"/>
    <property type="match status" value="1"/>
</dbReference>
<dbReference type="AlphaFoldDB" id="A0A1H3QJ61"/>
<dbReference type="Gene3D" id="3.30.1360.40">
    <property type="match status" value="1"/>
</dbReference>
<protein>
    <submittedName>
        <fullName evidence="6">Sensor histidine kinase inhibitor, KipI family</fullName>
    </submittedName>
</protein>
<dbReference type="Gene3D" id="2.40.100.10">
    <property type="entry name" value="Cyclophilin-like"/>
    <property type="match status" value="1"/>
</dbReference>
<proteinExistence type="predicted"/>
<reference evidence="7" key="1">
    <citation type="submission" date="2016-10" db="EMBL/GenBank/DDBJ databases">
        <authorList>
            <person name="Varghese N."/>
            <person name="Submissions S."/>
        </authorList>
    </citation>
    <scope>NUCLEOTIDE SEQUENCE [LARGE SCALE GENOMIC DNA]</scope>
    <source>
        <strain evidence="7">DSM 100420</strain>
    </source>
</reference>
<dbReference type="Pfam" id="PF02682">
    <property type="entry name" value="CT_C_D"/>
    <property type="match status" value="1"/>
</dbReference>
<feature type="domain" description="Carboxyltransferase" evidence="5">
    <location>
        <begin position="6"/>
        <end position="204"/>
    </location>
</feature>
<dbReference type="GO" id="GO:0005524">
    <property type="term" value="F:ATP binding"/>
    <property type="evidence" value="ECO:0007669"/>
    <property type="project" value="UniProtKB-KW"/>
</dbReference>
<gene>
    <name evidence="6" type="ORF">SAMN05444004_106163</name>
</gene>
<keyword evidence="1" id="KW-0547">Nucleotide-binding</keyword>
<evidence type="ECO:0000256" key="3">
    <source>
        <dbReference type="ARBA" id="ARBA00022840"/>
    </source>
</evidence>
<dbReference type="EMBL" id="FNPX01000006">
    <property type="protein sequence ID" value="SDZ13387.1"/>
    <property type="molecule type" value="Genomic_DNA"/>
</dbReference>
<evidence type="ECO:0000256" key="4">
    <source>
        <dbReference type="SAM" id="MobiDB-lite"/>
    </source>
</evidence>
<accession>A0A1H3QJ61</accession>
<dbReference type="RefSeq" id="WP_092645182.1">
    <property type="nucleotide sequence ID" value="NZ_FNPX01000006.1"/>
</dbReference>
<dbReference type="InterPro" id="IPR003833">
    <property type="entry name" value="CT_C_D"/>
</dbReference>
<dbReference type="OrthoDB" id="9778567at2"/>
<evidence type="ECO:0000313" key="7">
    <source>
        <dbReference type="Proteomes" id="UP000198914"/>
    </source>
</evidence>
<dbReference type="SMART" id="SM00796">
    <property type="entry name" value="AHS1"/>
    <property type="match status" value="1"/>
</dbReference>
<sequence>MSEKFPQIEPLGEGALLVRFAPRLDDAANRACVSFRAALEAEPIKGVTETASSLGSVLVRHDGTDVRAALNDRLGARDWASVTPPQRRLWSVPCSYGGDDGPQLAEAASMAGMTEDDAIASLSQARVRVLALGFAPGMPYLGILPETWNLPRQTGLTPKVPEGALVVAVRQFVMFGTEAPTGWRQVGRTLFGCFEPTRERPIALSPGDEVMFPSVSPSELRARAEADRDRHGGATWEVLS</sequence>
<dbReference type="SUPFAM" id="SSF160467">
    <property type="entry name" value="PH0987 N-terminal domain-like"/>
    <property type="match status" value="1"/>
</dbReference>
<dbReference type="GO" id="GO:0016787">
    <property type="term" value="F:hydrolase activity"/>
    <property type="evidence" value="ECO:0007669"/>
    <property type="project" value="UniProtKB-KW"/>
</dbReference>
<keyword evidence="2" id="KW-0378">Hydrolase</keyword>
<dbReference type="PANTHER" id="PTHR34698:SF2">
    <property type="entry name" value="5-OXOPROLINASE SUBUNIT B"/>
    <property type="match status" value="1"/>
</dbReference>
<dbReference type="InterPro" id="IPR029000">
    <property type="entry name" value="Cyclophilin-like_dom_sf"/>
</dbReference>
<dbReference type="SUPFAM" id="SSF50891">
    <property type="entry name" value="Cyclophilin-like"/>
    <property type="match status" value="1"/>
</dbReference>